<proteinExistence type="inferred from homology"/>
<reference evidence="7" key="1">
    <citation type="journal article" date="2015" name="BMC Genomics">
        <title>Genomic and transcriptomic analysis of the endophytic fungus Pestalotiopsis fici reveals its lifestyle and high potential for synthesis of natural products.</title>
        <authorList>
            <person name="Wang X."/>
            <person name="Zhang X."/>
            <person name="Liu L."/>
            <person name="Xiang M."/>
            <person name="Wang W."/>
            <person name="Sun X."/>
            <person name="Che Y."/>
            <person name="Guo L."/>
            <person name="Liu G."/>
            <person name="Guo L."/>
            <person name="Wang C."/>
            <person name="Yin W.B."/>
            <person name="Stadler M."/>
            <person name="Zhang X."/>
            <person name="Liu X."/>
        </authorList>
    </citation>
    <scope>NUCLEOTIDE SEQUENCE [LARGE SCALE GENOMIC DNA]</scope>
    <source>
        <strain evidence="7">W106-1 / CGMCC3.15140</strain>
    </source>
</reference>
<feature type="compositionally biased region" description="Basic residues" evidence="4">
    <location>
        <begin position="82"/>
        <end position="96"/>
    </location>
</feature>
<feature type="region of interest" description="Disordered" evidence="4">
    <location>
        <begin position="231"/>
        <end position="250"/>
    </location>
</feature>
<dbReference type="PANTHER" id="PTHR11527">
    <property type="entry name" value="HEAT-SHOCK PROTEIN 20 FAMILY MEMBER"/>
    <property type="match status" value="1"/>
</dbReference>
<comment type="similarity">
    <text evidence="2 3">Belongs to the small heat shock protein (HSP20) family.</text>
</comment>
<dbReference type="InterPro" id="IPR031107">
    <property type="entry name" value="Small_HSP"/>
</dbReference>
<dbReference type="InParanoid" id="W3XPK6"/>
<dbReference type="Pfam" id="PF00011">
    <property type="entry name" value="HSP20"/>
    <property type="match status" value="1"/>
</dbReference>
<dbReference type="Proteomes" id="UP000030651">
    <property type="component" value="Unassembled WGS sequence"/>
</dbReference>
<sequence length="366" mass="39389">MANNNTNNNVGQGPFWDFVRSFDANPQRAGAGVDHAPAGQPPFGAGFPFGGPGSFNPWHGGHWGGPWGPPPPPPGDFPWGHRGGRHGRHGRHHHRRGDSDSEREGEESEGHDFDMDESPETMRDDVPPPPPPPGGPHPPHHAAGSPHPPPPPHEGPRHHHGRHRHGSRGPGGPGAFRRGSCRGRGGPRGRHGPPHGPPPPPFGGPFDFRSLMGALAGHPAAQALRGYFEPQDAPRAAGEQSGEQQDDSFVPPVDTFNTEKAYVLHVALPGAVKEDVGVNWDADKSQLNIAGVVYRPGNEEFLQSLSSGERKVGMFERSIKLPPSNVDEKDEVDGYGITAKMENGILIVTVPKVEKEWTEIHKVDIQ</sequence>
<keyword evidence="1" id="KW-0346">Stress response</keyword>
<dbReference type="eggNOG" id="KOG0710">
    <property type="taxonomic scope" value="Eukaryota"/>
</dbReference>
<name>W3XPK6_PESFW</name>
<dbReference type="PROSITE" id="PS01031">
    <property type="entry name" value="SHSP"/>
    <property type="match status" value="1"/>
</dbReference>
<dbReference type="OMA" id="KSYVIHV"/>
<protein>
    <recommendedName>
        <fullName evidence="5">SHSP domain-containing protein</fullName>
    </recommendedName>
</protein>
<feature type="region of interest" description="Disordered" evidence="4">
    <location>
        <begin position="27"/>
        <end position="210"/>
    </location>
</feature>
<feature type="compositionally biased region" description="Pro residues" evidence="4">
    <location>
        <begin position="67"/>
        <end position="76"/>
    </location>
</feature>
<dbReference type="CDD" id="cd06464">
    <property type="entry name" value="ACD_sHsps-like"/>
    <property type="match status" value="1"/>
</dbReference>
<organism evidence="6 7">
    <name type="scientific">Pestalotiopsis fici (strain W106-1 / CGMCC3.15140)</name>
    <dbReference type="NCBI Taxonomy" id="1229662"/>
    <lineage>
        <taxon>Eukaryota</taxon>
        <taxon>Fungi</taxon>
        <taxon>Dikarya</taxon>
        <taxon>Ascomycota</taxon>
        <taxon>Pezizomycotina</taxon>
        <taxon>Sordariomycetes</taxon>
        <taxon>Xylariomycetidae</taxon>
        <taxon>Amphisphaeriales</taxon>
        <taxon>Sporocadaceae</taxon>
        <taxon>Pestalotiopsis</taxon>
    </lineage>
</organism>
<dbReference type="RefSeq" id="XP_007828593.1">
    <property type="nucleotide sequence ID" value="XM_007830402.1"/>
</dbReference>
<dbReference type="InterPro" id="IPR002068">
    <property type="entry name" value="A-crystallin/Hsp20_dom"/>
</dbReference>
<feature type="compositionally biased region" description="Pro residues" evidence="4">
    <location>
        <begin position="127"/>
        <end position="137"/>
    </location>
</feature>
<feature type="domain" description="SHSP" evidence="5">
    <location>
        <begin position="244"/>
        <end position="366"/>
    </location>
</feature>
<feature type="compositionally biased region" description="Pro residues" evidence="4">
    <location>
        <begin position="194"/>
        <end position="203"/>
    </location>
</feature>
<dbReference type="HOGENOM" id="CLU_046737_0_0_1"/>
<accession>W3XPK6</accession>
<evidence type="ECO:0000313" key="7">
    <source>
        <dbReference type="Proteomes" id="UP000030651"/>
    </source>
</evidence>
<feature type="compositionally biased region" description="Low complexity" evidence="4">
    <location>
        <begin position="36"/>
        <end position="46"/>
    </location>
</feature>
<dbReference type="InterPro" id="IPR008978">
    <property type="entry name" value="HSP20-like_chaperone"/>
</dbReference>
<dbReference type="KEGG" id="pfy:PFICI_01821"/>
<dbReference type="Gene3D" id="2.60.40.790">
    <property type="match status" value="1"/>
</dbReference>
<dbReference type="STRING" id="1229662.W3XPK6"/>
<feature type="compositionally biased region" description="Basic residues" evidence="4">
    <location>
        <begin position="156"/>
        <end position="167"/>
    </location>
</feature>
<dbReference type="SUPFAM" id="SSF49764">
    <property type="entry name" value="HSP20-like chaperones"/>
    <property type="match status" value="1"/>
</dbReference>
<evidence type="ECO:0000256" key="3">
    <source>
        <dbReference type="RuleBase" id="RU003616"/>
    </source>
</evidence>
<dbReference type="GeneID" id="19266834"/>
<feature type="compositionally biased region" description="Basic residues" evidence="4">
    <location>
        <begin position="179"/>
        <end position="193"/>
    </location>
</feature>
<dbReference type="OrthoDB" id="5511210at2759"/>
<feature type="compositionally biased region" description="Basic and acidic residues" evidence="4">
    <location>
        <begin position="97"/>
        <end position="113"/>
    </location>
</feature>
<keyword evidence="7" id="KW-1185">Reference proteome</keyword>
<evidence type="ECO:0000256" key="1">
    <source>
        <dbReference type="ARBA" id="ARBA00023016"/>
    </source>
</evidence>
<gene>
    <name evidence="6" type="ORF">PFICI_01821</name>
</gene>
<evidence type="ECO:0000313" key="6">
    <source>
        <dbReference type="EMBL" id="ETS87993.1"/>
    </source>
</evidence>
<dbReference type="EMBL" id="KI912109">
    <property type="protein sequence ID" value="ETS87993.1"/>
    <property type="molecule type" value="Genomic_DNA"/>
</dbReference>
<dbReference type="AlphaFoldDB" id="W3XPK6"/>
<evidence type="ECO:0000259" key="5">
    <source>
        <dbReference type="PROSITE" id="PS01031"/>
    </source>
</evidence>
<evidence type="ECO:0000256" key="2">
    <source>
        <dbReference type="PROSITE-ProRule" id="PRU00285"/>
    </source>
</evidence>
<evidence type="ECO:0000256" key="4">
    <source>
        <dbReference type="SAM" id="MobiDB-lite"/>
    </source>
</evidence>